<feature type="region of interest" description="Disordered" evidence="8">
    <location>
        <begin position="125"/>
        <end position="145"/>
    </location>
</feature>
<feature type="compositionally biased region" description="Polar residues" evidence="8">
    <location>
        <begin position="132"/>
        <end position="144"/>
    </location>
</feature>
<feature type="compositionally biased region" description="Basic residues" evidence="8">
    <location>
        <begin position="1199"/>
        <end position="1208"/>
    </location>
</feature>
<evidence type="ECO:0000256" key="5">
    <source>
        <dbReference type="ARBA" id="ARBA00022776"/>
    </source>
</evidence>
<evidence type="ECO:0000313" key="11">
    <source>
        <dbReference type="Proteomes" id="UP000091820"/>
    </source>
</evidence>
<dbReference type="GO" id="GO:0005694">
    <property type="term" value="C:chromosome"/>
    <property type="evidence" value="ECO:0007669"/>
    <property type="project" value="UniProtKB-SubCell"/>
</dbReference>
<feature type="compositionally biased region" description="Basic and acidic residues" evidence="8">
    <location>
        <begin position="1073"/>
        <end position="1082"/>
    </location>
</feature>
<organism evidence="10 11">
    <name type="scientific">Glossina brevipalpis</name>
    <dbReference type="NCBI Taxonomy" id="37001"/>
    <lineage>
        <taxon>Eukaryota</taxon>
        <taxon>Metazoa</taxon>
        <taxon>Ecdysozoa</taxon>
        <taxon>Arthropoda</taxon>
        <taxon>Hexapoda</taxon>
        <taxon>Insecta</taxon>
        <taxon>Pterygota</taxon>
        <taxon>Neoptera</taxon>
        <taxon>Endopterygota</taxon>
        <taxon>Diptera</taxon>
        <taxon>Brachycera</taxon>
        <taxon>Muscomorpha</taxon>
        <taxon>Hippoboscoidea</taxon>
        <taxon>Glossinidae</taxon>
        <taxon>Glossina</taxon>
    </lineage>
</organism>
<feature type="compositionally biased region" description="Polar residues" evidence="8">
    <location>
        <begin position="845"/>
        <end position="858"/>
    </location>
</feature>
<keyword evidence="6" id="KW-0539">Nucleus</keyword>
<sequence>MAKANAKLSNNADHNTKRMNKNHKILETQKQVSRHRNAPITVKTVHKRKGEKFTKSPQVLRKCLVRLKRINIGAINGSNAPITVKIVHNRKGENFTKNHNHKHQEKSPQVLRKCLVRLKKIHIEATNERSTKTGSQQSETTSENIPEIKRSQNIIASNNKLSNCPLPGSGSNRGDLNKTSKIVELTSRTSRYTSDNEMEKNANLINKPEENVKKRKVLITKKKSETGINNRKISKYFTKAIENDTLPQKIPNSLKKCSLRRKKTQIEIDFIRSTTTHNQKEITSENIREMKLMMMESTPLPELNEERRKNLKKLSLNFISPIRKKKTPINLIETTDLEVLQGEAIQGSSICFQPLRNSTSIETDLTKNRKAYGRRELNNIREDSALCSDNTNENNESTEFDILRGSLNKSKEAEQQLPDLREDQGNEMSEIFNNNKNSNENYNPNKINKFFHRSVNVSNNNAIAELNKDSPKIMPRNRNSLSQVYDFVNLSQSADSNNPKRVDPAEDIIKKLIAEGKVRVATNWKGKGKTIIKRAPAKRIKKKRLDNAKTLRKANARKINEQRNTKRVENNNRDIEEYTDDFDYEPLTNQSMKEMLNQQKRQRICRPSGCGLLKEGKEGTFSRLAQSVLLKQTTYSPLQNEKNRQLLRTVQKIISTPKAPVPPSIANCSIGTDLSPVAFPGDATKSYSPLQNEKNRQLLQTVQKIVSTPKAPVPPSIANYSIGTDLSPIAFTGDATKSYSPLQNEKNRQLLQTVQKIVSIPKAPVPPSIANYSIGTDLSPIAFTGDARKSSSRTGQNSPWRVDENIYLPTIFNFSRNSDNLPSFSSDVIPPTPRKNTSKHHYHNPSINNSLENSSHITNLEREQENSMPSFSSNDSNAENIPPPKSPQNNRSTMHITNENIYYNLRQATNPRQTLSNRSPLNTIEILEVIQLPLWKKPLLPDKEETSSEKDKSIDFDVERLSHTSPENEENYIEELSRNISEDTNVLSENVQNNRAKNNKSILESSEEKKISIFGFEEYLIESESDITNNLTPQYSKRCEDKEINENNNKTLHDKLQELHNKWLPKEIRSEKKTTIQKEQEQNSKNQRTPIFDDQYRGFKDFRQRNIKHMLCSTMIQSSNSPQAMKRLNSEKHNSNIKLDELFMDPAEGSAESHDQSHHHRTYLRNRRRVRRRFVHFESDKSENESDDDNNKKVAEQKRTKHQPKKYKANSELKQFVKEFNAMCEEVEQYELVVEKQKEDIDPIN</sequence>
<protein>
    <recommendedName>
        <fullName evidence="9">Sororin-like middle region domain-containing protein</fullName>
    </recommendedName>
</protein>
<evidence type="ECO:0000313" key="10">
    <source>
        <dbReference type="EnsemblMetazoa" id="GBRI027087-PA"/>
    </source>
</evidence>
<evidence type="ECO:0000256" key="2">
    <source>
        <dbReference type="ARBA" id="ARBA00004286"/>
    </source>
</evidence>
<feature type="region of interest" description="Disordered" evidence="8">
    <location>
        <begin position="158"/>
        <end position="177"/>
    </location>
</feature>
<dbReference type="Proteomes" id="UP000091820">
    <property type="component" value="Unassembled WGS sequence"/>
</dbReference>
<comment type="subcellular location">
    <subcellularLocation>
        <location evidence="2">Chromosome</location>
    </subcellularLocation>
    <subcellularLocation>
        <location evidence="1">Nucleus</location>
    </subcellularLocation>
</comment>
<dbReference type="Pfam" id="PF09666">
    <property type="entry name" value="Sororin_middle"/>
    <property type="match status" value="1"/>
</dbReference>
<feature type="region of interest" description="Disordered" evidence="8">
    <location>
        <begin position="1"/>
        <end position="21"/>
    </location>
</feature>
<evidence type="ECO:0000256" key="1">
    <source>
        <dbReference type="ARBA" id="ARBA00004123"/>
    </source>
</evidence>
<dbReference type="GO" id="GO:0005634">
    <property type="term" value="C:nucleus"/>
    <property type="evidence" value="ECO:0007669"/>
    <property type="project" value="UniProtKB-SubCell"/>
</dbReference>
<evidence type="ECO:0000256" key="4">
    <source>
        <dbReference type="ARBA" id="ARBA00022618"/>
    </source>
</evidence>
<dbReference type="AlphaFoldDB" id="A0A1A9WPG5"/>
<reference evidence="10" key="2">
    <citation type="submission" date="2020-05" db="UniProtKB">
        <authorList>
            <consortium name="EnsemblMetazoa"/>
        </authorList>
    </citation>
    <scope>IDENTIFICATION</scope>
    <source>
        <strain evidence="10">IAEA</strain>
    </source>
</reference>
<evidence type="ECO:0000256" key="6">
    <source>
        <dbReference type="ARBA" id="ARBA00023242"/>
    </source>
</evidence>
<keyword evidence="4" id="KW-0132">Cell division</keyword>
<keyword evidence="7" id="KW-0131">Cell cycle</keyword>
<dbReference type="GO" id="GO:0051301">
    <property type="term" value="P:cell division"/>
    <property type="evidence" value="ECO:0007669"/>
    <property type="project" value="UniProtKB-KW"/>
</dbReference>
<name>A0A1A9WPG5_9MUSC</name>
<evidence type="ECO:0000259" key="9">
    <source>
        <dbReference type="Pfam" id="PF09666"/>
    </source>
</evidence>
<keyword evidence="11" id="KW-1185">Reference proteome</keyword>
<dbReference type="VEuPathDB" id="VectorBase:GBRI027087"/>
<accession>A0A1A9WPG5</accession>
<feature type="region of interest" description="Disordered" evidence="8">
    <location>
        <begin position="1073"/>
        <end position="1093"/>
    </location>
</feature>
<dbReference type="EnsemblMetazoa" id="GBRI027087-RA">
    <property type="protein sequence ID" value="GBRI027087-PA"/>
    <property type="gene ID" value="GBRI027087"/>
</dbReference>
<evidence type="ECO:0000256" key="8">
    <source>
        <dbReference type="SAM" id="MobiDB-lite"/>
    </source>
</evidence>
<feature type="domain" description="Sororin-like middle region" evidence="9">
    <location>
        <begin position="879"/>
        <end position="1053"/>
    </location>
</feature>
<proteinExistence type="predicted"/>
<reference evidence="11" key="1">
    <citation type="submission" date="2014-03" db="EMBL/GenBank/DDBJ databases">
        <authorList>
            <person name="Aksoy S."/>
            <person name="Warren W."/>
            <person name="Wilson R.K."/>
        </authorList>
    </citation>
    <scope>NUCLEOTIDE SEQUENCE [LARGE SCALE GENOMIC DNA]</scope>
    <source>
        <strain evidence="11">IAEA</strain>
    </source>
</reference>
<evidence type="ECO:0000256" key="7">
    <source>
        <dbReference type="ARBA" id="ARBA00023306"/>
    </source>
</evidence>
<feature type="compositionally biased region" description="Basic and acidic residues" evidence="8">
    <location>
        <begin position="1179"/>
        <end position="1198"/>
    </location>
</feature>
<keyword evidence="3" id="KW-0158">Chromosome</keyword>
<dbReference type="InterPro" id="IPR057261">
    <property type="entry name" value="Sororin-like_M"/>
</dbReference>
<keyword evidence="5" id="KW-0498">Mitosis</keyword>
<evidence type="ECO:0000256" key="3">
    <source>
        <dbReference type="ARBA" id="ARBA00022454"/>
    </source>
</evidence>
<feature type="region of interest" description="Disordered" evidence="8">
    <location>
        <begin position="1179"/>
        <end position="1209"/>
    </location>
</feature>
<feature type="compositionally biased region" description="Polar residues" evidence="8">
    <location>
        <begin position="866"/>
        <end position="879"/>
    </location>
</feature>
<feature type="region of interest" description="Disordered" evidence="8">
    <location>
        <begin position="825"/>
        <end position="893"/>
    </location>
</feature>